<dbReference type="FunFam" id="2.40.330.10:FF:000001">
    <property type="entry name" value="Auxin response factor"/>
    <property type="match status" value="1"/>
</dbReference>
<dbReference type="PANTHER" id="PTHR31384:SF1">
    <property type="entry name" value="AUXIN RESPONSE FACTOR 9"/>
    <property type="match status" value="1"/>
</dbReference>
<feature type="domain" description="TF-B3" evidence="10">
    <location>
        <begin position="111"/>
        <end position="214"/>
    </location>
</feature>
<protein>
    <recommendedName>
        <fullName evidence="8">Auxin response factor</fullName>
    </recommendedName>
</protein>
<gene>
    <name evidence="11" type="ORF">BOLC7T45821H</name>
</gene>
<dbReference type="AlphaFoldDB" id="A0A3P6EW08"/>
<evidence type="ECO:0000256" key="3">
    <source>
        <dbReference type="ARBA" id="ARBA00023015"/>
    </source>
</evidence>
<dbReference type="GO" id="GO:0009734">
    <property type="term" value="P:auxin-activated signaling pathway"/>
    <property type="evidence" value="ECO:0007669"/>
    <property type="project" value="UniProtKB-KW"/>
</dbReference>
<reference evidence="11" key="1">
    <citation type="submission" date="2018-11" db="EMBL/GenBank/DDBJ databases">
        <authorList>
            <consortium name="Genoscope - CEA"/>
            <person name="William W."/>
        </authorList>
    </citation>
    <scope>NUCLEOTIDE SEQUENCE</scope>
</reference>
<dbReference type="GO" id="GO:0006355">
    <property type="term" value="P:regulation of DNA-templated transcription"/>
    <property type="evidence" value="ECO:0007669"/>
    <property type="project" value="InterPro"/>
</dbReference>
<evidence type="ECO:0000256" key="4">
    <source>
        <dbReference type="ARBA" id="ARBA00023125"/>
    </source>
</evidence>
<dbReference type="GO" id="GO:0003677">
    <property type="term" value="F:DNA binding"/>
    <property type="evidence" value="ECO:0007669"/>
    <property type="project" value="UniProtKB-KW"/>
</dbReference>
<evidence type="ECO:0000256" key="9">
    <source>
        <dbReference type="SAM" id="MobiDB-lite"/>
    </source>
</evidence>
<keyword evidence="7 8" id="KW-0927">Auxin signaling pathway</keyword>
<evidence type="ECO:0000256" key="6">
    <source>
        <dbReference type="ARBA" id="ARBA00023242"/>
    </source>
</evidence>
<evidence type="ECO:0000256" key="8">
    <source>
        <dbReference type="RuleBase" id="RU004561"/>
    </source>
</evidence>
<evidence type="ECO:0000256" key="5">
    <source>
        <dbReference type="ARBA" id="ARBA00023163"/>
    </source>
</evidence>
<dbReference type="InterPro" id="IPR015300">
    <property type="entry name" value="DNA-bd_pseudobarrel_sf"/>
</dbReference>
<evidence type="ECO:0000256" key="2">
    <source>
        <dbReference type="ARBA" id="ARBA00007853"/>
    </source>
</evidence>
<keyword evidence="3 8" id="KW-0805">Transcription regulation</keyword>
<keyword evidence="4 8" id="KW-0238">DNA-binding</keyword>
<dbReference type="CDD" id="cd10017">
    <property type="entry name" value="B3_DNA"/>
    <property type="match status" value="1"/>
</dbReference>
<proteinExistence type="inferred from homology"/>
<evidence type="ECO:0000259" key="10">
    <source>
        <dbReference type="PROSITE" id="PS50863"/>
    </source>
</evidence>
<comment type="subunit">
    <text evidence="8">Homodimers and heterodimers.</text>
</comment>
<keyword evidence="5 8" id="KW-0804">Transcription</keyword>
<comment type="function">
    <text evidence="8">Auxin response factors (ARFs) are transcriptional factors that bind specifically to the DNA sequence 5'-TGTCTC-3' found in the auxin-responsive promoter elements (AuxREs).</text>
</comment>
<organism evidence="11">
    <name type="scientific">Brassica oleracea</name>
    <name type="common">Wild cabbage</name>
    <dbReference type="NCBI Taxonomy" id="3712"/>
    <lineage>
        <taxon>Eukaryota</taxon>
        <taxon>Viridiplantae</taxon>
        <taxon>Streptophyta</taxon>
        <taxon>Embryophyta</taxon>
        <taxon>Tracheophyta</taxon>
        <taxon>Spermatophyta</taxon>
        <taxon>Magnoliopsida</taxon>
        <taxon>eudicotyledons</taxon>
        <taxon>Gunneridae</taxon>
        <taxon>Pentapetalae</taxon>
        <taxon>rosids</taxon>
        <taxon>malvids</taxon>
        <taxon>Brassicales</taxon>
        <taxon>Brassicaceae</taxon>
        <taxon>Brassiceae</taxon>
        <taxon>Brassica</taxon>
    </lineage>
</organism>
<dbReference type="SUPFAM" id="SSF101936">
    <property type="entry name" value="DNA-binding pseudobarrel domain"/>
    <property type="match status" value="1"/>
</dbReference>
<evidence type="ECO:0000256" key="7">
    <source>
        <dbReference type="ARBA" id="ARBA00023294"/>
    </source>
</evidence>
<dbReference type="InterPro" id="IPR044835">
    <property type="entry name" value="ARF_plant"/>
</dbReference>
<dbReference type="EMBL" id="LR031876">
    <property type="protein sequence ID" value="VDD40261.1"/>
    <property type="molecule type" value="Genomic_DNA"/>
</dbReference>
<dbReference type="InterPro" id="IPR003340">
    <property type="entry name" value="B3_DNA-bd"/>
</dbReference>
<dbReference type="PROSITE" id="PS50863">
    <property type="entry name" value="B3"/>
    <property type="match status" value="1"/>
</dbReference>
<dbReference type="GO" id="GO:0005634">
    <property type="term" value="C:nucleus"/>
    <property type="evidence" value="ECO:0007669"/>
    <property type="project" value="UniProtKB-SubCell"/>
</dbReference>
<sequence length="293" mass="33184">MYGELWKLCAGPVVDVPQAEERVFYFPQGHMEQLEASTQQDLNAVKPTKPLFDLPPKILCRVMDVRLQAEKDTDEVYAQIMLMPEGTVSVDEPVSPDPSPPESQRPKVHSFSKVLTASDTSTHGGFSVLRKHATECLPPLDMTQQTPTQELVAEDVHGYQWKFKHIFRGGQPRRHLLTTGWSTFVTAKRLVAGDTFVFLRGENGELRVGVRRANRQQTNMPSSVISSHSMHLGVLATACHATQTRSMFTVYYKPRTSQFIISLNKYLEAMSNKFAVGIRFRMRFEGEDSPERR</sequence>
<dbReference type="PANTHER" id="PTHR31384">
    <property type="entry name" value="AUXIN RESPONSE FACTOR 4-RELATED"/>
    <property type="match status" value="1"/>
</dbReference>
<dbReference type="Gene3D" id="2.40.330.10">
    <property type="entry name" value="DNA-binding pseudobarrel domain"/>
    <property type="match status" value="1"/>
</dbReference>
<evidence type="ECO:0000313" key="11">
    <source>
        <dbReference type="EMBL" id="VDD40261.1"/>
    </source>
</evidence>
<dbReference type="Pfam" id="PF02362">
    <property type="entry name" value="B3"/>
    <property type="match status" value="1"/>
</dbReference>
<evidence type="ECO:0000256" key="1">
    <source>
        <dbReference type="ARBA" id="ARBA00004123"/>
    </source>
</evidence>
<name>A0A3P6EW08_BRAOL</name>
<comment type="subcellular location">
    <subcellularLocation>
        <location evidence="1 8">Nucleus</location>
    </subcellularLocation>
</comment>
<dbReference type="SMART" id="SM01019">
    <property type="entry name" value="B3"/>
    <property type="match status" value="1"/>
</dbReference>
<accession>A0A3P6EW08</accession>
<dbReference type="Pfam" id="PF06507">
    <property type="entry name" value="ARF_AD"/>
    <property type="match status" value="1"/>
</dbReference>
<feature type="region of interest" description="Disordered" evidence="9">
    <location>
        <begin position="88"/>
        <end position="109"/>
    </location>
</feature>
<comment type="similarity">
    <text evidence="2 8">Belongs to the ARF family.</text>
</comment>
<keyword evidence="6 8" id="KW-0539">Nucleus</keyword>
<dbReference type="InterPro" id="IPR010525">
    <property type="entry name" value="ARF_dom"/>
</dbReference>